<evidence type="ECO:0000313" key="3">
    <source>
        <dbReference type="EMBL" id="OLQ90164.1"/>
    </source>
</evidence>
<evidence type="ECO:0000256" key="2">
    <source>
        <dbReference type="SAM" id="SignalP"/>
    </source>
</evidence>
<sequence>MKTKYHQIALSLVLALSAVSSVNARGIEPPPAMTTQSPTSLEQIIAIALSNDASRAQLIAQSNATLSSGQAKATLMDPTIKLGVGGMPVDSFRLDQDPMSNISLGVMQKFDRGDTIELQQTQAKQQAEVVLQQADSRAQDITTTVTALWLELGYNQKVNVLLNRQKQWLEQLITSLDSNYSLGLSESQDVISAQLKLSQLEQKLVSNQQMQAKISAQLSEWLGSNWLEQTNQILASNQLHWDNLESVLAHAKDAQARYQLLLKHPAIKAIDSSLASAETQVSIAEEAYAPQFGVEVMYAHRQANNMRGEPAPDMVSAYLTMDIPLFTGSKQDKALEAAQYQVGAAKSQRDAWLYRMEAQLSALLSDRQHIQQRITHYTNHLLKQARAQRDAIERGYQTNRAGFSDVVTSSITEISLELERERLITDLNLTNNQIASLVGIYQSADYSLSRR</sequence>
<dbReference type="Gene3D" id="1.20.1600.10">
    <property type="entry name" value="Outer membrane efflux proteins (OEP)"/>
    <property type="match status" value="1"/>
</dbReference>
<evidence type="ECO:0000313" key="4">
    <source>
        <dbReference type="Proteomes" id="UP000186313"/>
    </source>
</evidence>
<dbReference type="RefSeq" id="WP_075707491.1">
    <property type="nucleotide sequence ID" value="NZ_MJMJ01000012.1"/>
</dbReference>
<organism evidence="3 4">
    <name type="scientific">Vibrio panuliri</name>
    <dbReference type="NCBI Taxonomy" id="1381081"/>
    <lineage>
        <taxon>Bacteria</taxon>
        <taxon>Pseudomonadati</taxon>
        <taxon>Pseudomonadota</taxon>
        <taxon>Gammaproteobacteria</taxon>
        <taxon>Vibrionales</taxon>
        <taxon>Vibrionaceae</taxon>
        <taxon>Vibrio</taxon>
    </lineage>
</organism>
<feature type="chain" id="PRO_5013362593" evidence="2">
    <location>
        <begin position="25"/>
        <end position="451"/>
    </location>
</feature>
<dbReference type="PANTHER" id="PTHR30203">
    <property type="entry name" value="OUTER MEMBRANE CATION EFFLUX PROTEIN"/>
    <property type="match status" value="1"/>
</dbReference>
<dbReference type="InterPro" id="IPR003423">
    <property type="entry name" value="OMP_efflux"/>
</dbReference>
<dbReference type="PANTHER" id="PTHR30203:SF23">
    <property type="entry name" value="OUTER MEMBRANE EFFLUX PROTEIN"/>
    <property type="match status" value="1"/>
</dbReference>
<keyword evidence="2" id="KW-0732">Signal</keyword>
<dbReference type="GO" id="GO:0015562">
    <property type="term" value="F:efflux transmembrane transporter activity"/>
    <property type="evidence" value="ECO:0007669"/>
    <property type="project" value="InterPro"/>
</dbReference>
<protein>
    <submittedName>
        <fullName evidence="3">Copper transporter</fullName>
    </submittedName>
</protein>
<gene>
    <name evidence="3" type="ORF">BIY22_03945</name>
</gene>
<proteinExistence type="inferred from homology"/>
<comment type="similarity">
    <text evidence="1">Belongs to the outer membrane factor (OMF) (TC 1.B.17) family.</text>
</comment>
<dbReference type="STRING" id="1381081.BIY22_03945"/>
<dbReference type="EMBL" id="MJMJ01000012">
    <property type="protein sequence ID" value="OLQ90164.1"/>
    <property type="molecule type" value="Genomic_DNA"/>
</dbReference>
<comment type="caution">
    <text evidence="3">The sequence shown here is derived from an EMBL/GenBank/DDBJ whole genome shotgun (WGS) entry which is preliminary data.</text>
</comment>
<evidence type="ECO:0000256" key="1">
    <source>
        <dbReference type="ARBA" id="ARBA00007613"/>
    </source>
</evidence>
<name>A0A1Q9HIL3_9VIBR</name>
<dbReference type="AlphaFoldDB" id="A0A1Q9HIL3"/>
<accession>A0A1Q9HIL3</accession>
<reference evidence="3 4" key="1">
    <citation type="submission" date="2016-09" db="EMBL/GenBank/DDBJ databases">
        <title>Genomic Taxonomy of the Vibrionaceae.</title>
        <authorList>
            <person name="Gonzalez-Castillo A."/>
            <person name="Gomez-Gil B."/>
            <person name="Enciso-Ibarra K."/>
        </authorList>
    </citation>
    <scope>NUCLEOTIDE SEQUENCE [LARGE SCALE GENOMIC DNA]</scope>
    <source>
        <strain evidence="3 4">CAIM 703</strain>
    </source>
</reference>
<feature type="signal peptide" evidence="2">
    <location>
        <begin position="1"/>
        <end position="24"/>
    </location>
</feature>
<dbReference type="Pfam" id="PF02321">
    <property type="entry name" value="OEP"/>
    <property type="match status" value="1"/>
</dbReference>
<dbReference type="Proteomes" id="UP000186313">
    <property type="component" value="Unassembled WGS sequence"/>
</dbReference>
<dbReference type="SUPFAM" id="SSF56954">
    <property type="entry name" value="Outer membrane efflux proteins (OEP)"/>
    <property type="match status" value="1"/>
</dbReference>
<dbReference type="InterPro" id="IPR010131">
    <property type="entry name" value="MdtP/NodT-like"/>
</dbReference>